<comment type="catalytic activity">
    <reaction evidence="1 5">
        <text>uridine(55) in tRNA = pseudouridine(55) in tRNA</text>
        <dbReference type="Rhea" id="RHEA:42532"/>
        <dbReference type="Rhea" id="RHEA-COMP:10101"/>
        <dbReference type="Rhea" id="RHEA-COMP:10102"/>
        <dbReference type="ChEBI" id="CHEBI:65314"/>
        <dbReference type="ChEBI" id="CHEBI:65315"/>
        <dbReference type="EC" id="5.4.99.25"/>
    </reaction>
</comment>
<evidence type="ECO:0000259" key="7">
    <source>
        <dbReference type="Pfam" id="PF16198"/>
    </source>
</evidence>
<dbReference type="Proteomes" id="UP000176846">
    <property type="component" value="Unassembled WGS sequence"/>
</dbReference>
<dbReference type="GO" id="GO:0031119">
    <property type="term" value="P:tRNA pseudouridine synthesis"/>
    <property type="evidence" value="ECO:0007669"/>
    <property type="project" value="UniProtKB-UniRule"/>
</dbReference>
<evidence type="ECO:0000256" key="2">
    <source>
        <dbReference type="ARBA" id="ARBA00005642"/>
    </source>
</evidence>
<evidence type="ECO:0000313" key="9">
    <source>
        <dbReference type="Proteomes" id="UP000176846"/>
    </source>
</evidence>
<dbReference type="InterPro" id="IPR032819">
    <property type="entry name" value="TruB_C"/>
</dbReference>
<gene>
    <name evidence="5" type="primary">truB</name>
    <name evidence="8" type="ORF">A2936_04870</name>
</gene>
<evidence type="ECO:0000256" key="1">
    <source>
        <dbReference type="ARBA" id="ARBA00000385"/>
    </source>
</evidence>
<dbReference type="PANTHER" id="PTHR13767">
    <property type="entry name" value="TRNA-PSEUDOURIDINE SYNTHASE"/>
    <property type="match status" value="1"/>
</dbReference>
<name>A0A1F7UY40_9BACT</name>
<comment type="function">
    <text evidence="5">Responsible for synthesis of pseudouridine from uracil-55 in the psi GC loop of transfer RNAs.</text>
</comment>
<organism evidence="8 9">
    <name type="scientific">Candidatus Uhrbacteria bacterium RIFCSPLOWO2_01_FULL_47_25</name>
    <dbReference type="NCBI Taxonomy" id="1802402"/>
    <lineage>
        <taxon>Bacteria</taxon>
        <taxon>Candidatus Uhriibacteriota</taxon>
    </lineage>
</organism>
<evidence type="ECO:0000256" key="4">
    <source>
        <dbReference type="ARBA" id="ARBA00023235"/>
    </source>
</evidence>
<dbReference type="InterPro" id="IPR020103">
    <property type="entry name" value="PsdUridine_synth_cat_dom_sf"/>
</dbReference>
<keyword evidence="3 5" id="KW-0819">tRNA processing</keyword>
<protein>
    <recommendedName>
        <fullName evidence="5">tRNA pseudouridine synthase B</fullName>
        <ecNumber evidence="5">5.4.99.25</ecNumber>
    </recommendedName>
    <alternativeName>
        <fullName evidence="5">tRNA pseudouridine(55) synthase</fullName>
        <shortName evidence="5">Psi55 synthase</shortName>
    </alternativeName>
    <alternativeName>
        <fullName evidence="5">tRNA pseudouridylate synthase</fullName>
    </alternativeName>
    <alternativeName>
        <fullName evidence="5">tRNA-uridine isomerase</fullName>
    </alternativeName>
</protein>
<evidence type="ECO:0000256" key="5">
    <source>
        <dbReference type="HAMAP-Rule" id="MF_01080"/>
    </source>
</evidence>
<dbReference type="GO" id="GO:1990481">
    <property type="term" value="P:mRNA pseudouridine synthesis"/>
    <property type="evidence" value="ECO:0007669"/>
    <property type="project" value="TreeGrafter"/>
</dbReference>
<dbReference type="Pfam" id="PF01509">
    <property type="entry name" value="TruB_N"/>
    <property type="match status" value="1"/>
</dbReference>
<dbReference type="InterPro" id="IPR002501">
    <property type="entry name" value="PsdUridine_synth_N"/>
</dbReference>
<evidence type="ECO:0000256" key="3">
    <source>
        <dbReference type="ARBA" id="ARBA00022694"/>
    </source>
</evidence>
<dbReference type="InterPro" id="IPR014780">
    <property type="entry name" value="tRNA_psdUridine_synth_TruB"/>
</dbReference>
<comment type="similarity">
    <text evidence="2 5">Belongs to the pseudouridine synthase TruB family. Type 1 subfamily.</text>
</comment>
<dbReference type="HAMAP" id="MF_01080">
    <property type="entry name" value="TruB_bact"/>
    <property type="match status" value="1"/>
</dbReference>
<dbReference type="CDD" id="cd02573">
    <property type="entry name" value="PseudoU_synth_EcTruB"/>
    <property type="match status" value="1"/>
</dbReference>
<comment type="caution">
    <text evidence="8">The sequence shown here is derived from an EMBL/GenBank/DDBJ whole genome shotgun (WGS) entry which is preliminary data.</text>
</comment>
<dbReference type="PANTHER" id="PTHR13767:SF2">
    <property type="entry name" value="PSEUDOURIDYLATE SYNTHASE TRUB1"/>
    <property type="match status" value="1"/>
</dbReference>
<accession>A0A1F7UY40</accession>
<dbReference type="NCBIfam" id="TIGR00431">
    <property type="entry name" value="TruB"/>
    <property type="match status" value="1"/>
</dbReference>
<proteinExistence type="inferred from homology"/>
<feature type="domain" description="Pseudouridine synthase II N-terminal" evidence="6">
    <location>
        <begin position="43"/>
        <end position="184"/>
    </location>
</feature>
<feature type="active site" description="Nucleophile" evidence="5">
    <location>
        <position position="51"/>
    </location>
</feature>
<sequence>MSVNHTTTPLSEFLFIDKPIGPTSHDAVETIRSMLGGHRAGIKVGHAGTLDPLASGLLILGLGAATKLLGRLVGLDKTYEVEITLGATSTTDDAEGPIEPSAVILKPPIAEVEQVLRKFIGEQKQIPPAFSAKKQGGQRLYKIARRGGNVNIKPHYITIYKIKLSQYKYPKLRLIIHCSSGTYVRALARDIGQALGTGGYVSRLRRIAIGPFTVAEALPVSIDQDTLRAALRNPDIILSTTQEWIKKEARS</sequence>
<keyword evidence="4 5" id="KW-0413">Isomerase</keyword>
<dbReference type="Pfam" id="PF16198">
    <property type="entry name" value="TruB_C_2"/>
    <property type="match status" value="1"/>
</dbReference>
<dbReference type="EMBL" id="MGEK01000015">
    <property type="protein sequence ID" value="OGL82637.1"/>
    <property type="molecule type" value="Genomic_DNA"/>
</dbReference>
<dbReference type="GO" id="GO:0160148">
    <property type="term" value="F:tRNA pseudouridine(55) synthase activity"/>
    <property type="evidence" value="ECO:0007669"/>
    <property type="project" value="UniProtKB-EC"/>
</dbReference>
<dbReference type="EC" id="5.4.99.25" evidence="5"/>
<dbReference type="SUPFAM" id="SSF55120">
    <property type="entry name" value="Pseudouridine synthase"/>
    <property type="match status" value="1"/>
</dbReference>
<feature type="domain" description="tRNA pseudouridylate synthase B C-terminal" evidence="7">
    <location>
        <begin position="185"/>
        <end position="217"/>
    </location>
</feature>
<reference evidence="8 9" key="1">
    <citation type="journal article" date="2016" name="Nat. Commun.">
        <title>Thousands of microbial genomes shed light on interconnected biogeochemical processes in an aquifer system.</title>
        <authorList>
            <person name="Anantharaman K."/>
            <person name="Brown C.T."/>
            <person name="Hug L.A."/>
            <person name="Sharon I."/>
            <person name="Castelle C.J."/>
            <person name="Probst A.J."/>
            <person name="Thomas B.C."/>
            <person name="Singh A."/>
            <person name="Wilkins M.J."/>
            <person name="Karaoz U."/>
            <person name="Brodie E.L."/>
            <person name="Williams K.H."/>
            <person name="Hubbard S.S."/>
            <person name="Banfield J.F."/>
        </authorList>
    </citation>
    <scope>NUCLEOTIDE SEQUENCE [LARGE SCALE GENOMIC DNA]</scope>
</reference>
<evidence type="ECO:0000259" key="6">
    <source>
        <dbReference type="Pfam" id="PF01509"/>
    </source>
</evidence>
<dbReference type="AlphaFoldDB" id="A0A1F7UY40"/>
<dbReference type="Gene3D" id="3.30.2350.10">
    <property type="entry name" value="Pseudouridine synthase"/>
    <property type="match status" value="1"/>
</dbReference>
<dbReference type="GO" id="GO:0003723">
    <property type="term" value="F:RNA binding"/>
    <property type="evidence" value="ECO:0007669"/>
    <property type="project" value="InterPro"/>
</dbReference>
<evidence type="ECO:0000313" key="8">
    <source>
        <dbReference type="EMBL" id="OGL82637.1"/>
    </source>
</evidence>